<dbReference type="KEGG" id="haad:MW046_00490"/>
<proteinExistence type="predicted"/>
<dbReference type="GeneID" id="71926479"/>
<dbReference type="PANTHER" id="PTHR35340">
    <property type="entry name" value="PQQ ENZYME REPEAT PROTEIN-RELATED"/>
    <property type="match status" value="1"/>
</dbReference>
<dbReference type="RefSeq" id="WP_247993618.1">
    <property type="nucleotide sequence ID" value="NZ_CP096019.1"/>
</dbReference>
<evidence type="ECO:0000256" key="1">
    <source>
        <dbReference type="SAM" id="Phobius"/>
    </source>
</evidence>
<organism evidence="2 3">
    <name type="scientific">Halocatena salina</name>
    <dbReference type="NCBI Taxonomy" id="2934340"/>
    <lineage>
        <taxon>Archaea</taxon>
        <taxon>Methanobacteriati</taxon>
        <taxon>Methanobacteriota</taxon>
        <taxon>Stenosarchaea group</taxon>
        <taxon>Halobacteria</taxon>
        <taxon>Halobacteriales</taxon>
        <taxon>Natronomonadaceae</taxon>
        <taxon>Halocatena</taxon>
    </lineage>
</organism>
<dbReference type="InterPro" id="IPR010262">
    <property type="entry name" value="Arylsulfotransferase_bact"/>
</dbReference>
<dbReference type="Proteomes" id="UP000831768">
    <property type="component" value="Chromosome"/>
</dbReference>
<dbReference type="Gene3D" id="2.130.10.10">
    <property type="entry name" value="YVTN repeat-like/Quinoprotein amine dehydrogenase"/>
    <property type="match status" value="1"/>
</dbReference>
<dbReference type="SUPFAM" id="SSF101898">
    <property type="entry name" value="NHL repeat"/>
    <property type="match status" value="1"/>
</dbReference>
<sequence>MIRLCLGLVVILLCVSAVSATIDYSPPEVHPVSIDREPPGDTVISVQGYNIWGQTNPQKPARLLSVAPNGSLGWLAPGEKFDVSWFYDVDPLANGDLLVVGTVEKQTRVLRVDPDTRTVKWSETLPLWDTHDITLTENGNLLVANMRNTENGTSDDRLFVYNRTTDEVNWEWRFRDHYPNETDEGVSSDDWTHVNDVDVISPGLYMVSPRNFDEVIVINRSTDEIVMRLGEDGNYSTLDEQHNPSYLQGPDGRPTFLVADSENDRVVEYSCDRAANDHVLDGDMEPNCEWNQTWEAGVDELSWPRDADRLPSGNTLITDTLNHRVIEIAPNGTVVWEYSAPWLPYDVERPVHGHEPAGPTMQELNQTGSYALTNGSANVGRDITAPKLTDRIATSVKEIPGGYTIALGLDRFSKVAPWVRPVWLSPNAFFLLSCGLFIGIMWGSGELFVHRERIRTMLRRLRAR</sequence>
<dbReference type="InterPro" id="IPR053143">
    <property type="entry name" value="Arylsulfate_ST"/>
</dbReference>
<evidence type="ECO:0000313" key="3">
    <source>
        <dbReference type="Proteomes" id="UP000831768"/>
    </source>
</evidence>
<dbReference type="InterPro" id="IPR015943">
    <property type="entry name" value="WD40/YVTN_repeat-like_dom_sf"/>
</dbReference>
<dbReference type="Pfam" id="PF05935">
    <property type="entry name" value="Arylsulfotrans"/>
    <property type="match status" value="1"/>
</dbReference>
<name>A0A8U0A3D4_9EURY</name>
<keyword evidence="3" id="KW-1185">Reference proteome</keyword>
<dbReference type="AlphaFoldDB" id="A0A8U0A3D4"/>
<feature type="transmembrane region" description="Helical" evidence="1">
    <location>
        <begin position="428"/>
        <end position="449"/>
    </location>
</feature>
<protein>
    <submittedName>
        <fullName evidence="2">Aryl-sulfate sulfotransferase</fullName>
    </submittedName>
</protein>
<gene>
    <name evidence="2" type="ORF">MW046_00490</name>
</gene>
<keyword evidence="1" id="KW-1133">Transmembrane helix</keyword>
<dbReference type="EMBL" id="CP096019">
    <property type="protein sequence ID" value="UPM42948.1"/>
    <property type="molecule type" value="Genomic_DNA"/>
</dbReference>
<dbReference type="PANTHER" id="PTHR35340:SF5">
    <property type="entry name" value="ASST-DOMAIN-CONTAINING PROTEIN"/>
    <property type="match status" value="1"/>
</dbReference>
<keyword evidence="1" id="KW-0812">Transmembrane</keyword>
<evidence type="ECO:0000313" key="2">
    <source>
        <dbReference type="EMBL" id="UPM42948.1"/>
    </source>
</evidence>
<accession>A0A8U0A3D4</accession>
<reference evidence="2" key="1">
    <citation type="submission" date="2022-04" db="EMBL/GenBank/DDBJ databases">
        <title>Halocatena sp. nov., isolated from a salt lake.</title>
        <authorList>
            <person name="Cui H.-L."/>
        </authorList>
    </citation>
    <scope>NUCLEOTIDE SEQUENCE</scope>
    <source>
        <strain evidence="2">AD-1</strain>
    </source>
</reference>
<keyword evidence="1" id="KW-0472">Membrane</keyword>
<dbReference type="GO" id="GO:0004062">
    <property type="term" value="F:aryl sulfotransferase activity"/>
    <property type="evidence" value="ECO:0007669"/>
    <property type="project" value="InterPro"/>
</dbReference>